<sequence length="79" mass="8222">MSADGAPRRRGPRRADAPGTGPATADGREPRLPGMPRLTGQAGTSPATAPTGDAAGVEIGAAEAERDRWLREQRPPHWG</sequence>
<accession>A0AAP3AKS1</accession>
<dbReference type="AlphaFoldDB" id="A0AAP3AKS1"/>
<proteinExistence type="predicted"/>
<dbReference type="Proteomes" id="UP001205867">
    <property type="component" value="Unassembled WGS sequence"/>
</dbReference>
<feature type="compositionally biased region" description="Basic and acidic residues" evidence="1">
    <location>
        <begin position="63"/>
        <end position="79"/>
    </location>
</feature>
<evidence type="ECO:0000313" key="2">
    <source>
        <dbReference type="EMBL" id="MCV7629840.1"/>
    </source>
</evidence>
<evidence type="ECO:0000256" key="1">
    <source>
        <dbReference type="SAM" id="MobiDB-lite"/>
    </source>
</evidence>
<comment type="caution">
    <text evidence="2">The sequence shown here is derived from an EMBL/GenBank/DDBJ whole genome shotgun (WGS) entry which is preliminary data.</text>
</comment>
<organism evidence="2 3">
    <name type="scientific">Micrococcus luteus</name>
    <name type="common">Micrococcus lysodeikticus</name>
    <dbReference type="NCBI Taxonomy" id="1270"/>
    <lineage>
        <taxon>Bacteria</taxon>
        <taxon>Bacillati</taxon>
        <taxon>Actinomycetota</taxon>
        <taxon>Actinomycetes</taxon>
        <taxon>Micrococcales</taxon>
        <taxon>Micrococcaceae</taxon>
        <taxon>Micrococcus</taxon>
    </lineage>
</organism>
<protein>
    <submittedName>
        <fullName evidence="2">Uncharacterized protein</fullName>
    </submittedName>
</protein>
<dbReference type="RefSeq" id="WP_206480943.1">
    <property type="nucleotide sequence ID" value="NZ_JANGFO010000003.1"/>
</dbReference>
<gene>
    <name evidence="2" type="ORF">M3A82_010940</name>
</gene>
<name>A0AAP3AKS1_MICLU</name>
<feature type="region of interest" description="Disordered" evidence="1">
    <location>
        <begin position="1"/>
        <end position="79"/>
    </location>
</feature>
<evidence type="ECO:0000313" key="3">
    <source>
        <dbReference type="Proteomes" id="UP001205867"/>
    </source>
</evidence>
<dbReference type="EMBL" id="JALXKZ020000039">
    <property type="protein sequence ID" value="MCV7629840.1"/>
    <property type="molecule type" value="Genomic_DNA"/>
</dbReference>
<feature type="compositionally biased region" description="Low complexity" evidence="1">
    <location>
        <begin position="52"/>
        <end position="62"/>
    </location>
</feature>
<reference evidence="2" key="1">
    <citation type="submission" date="2023-06" db="EMBL/GenBank/DDBJ databases">
        <title>lsaBGC provides a comprehensive framework for evolutionary analysis of biosynthetic gene clusters within focal taxa.</title>
        <authorList>
            <person name="Salamzade R."/>
            <person name="Sandstrom S."/>
            <person name="Kalan L.R."/>
        </authorList>
    </citation>
    <scope>NUCLEOTIDE SEQUENCE</scope>
    <source>
        <strain evidence="2">P3-SID899</strain>
    </source>
</reference>